<evidence type="ECO:0000256" key="1">
    <source>
        <dbReference type="SAM" id="Phobius"/>
    </source>
</evidence>
<dbReference type="GO" id="GO:0016989">
    <property type="term" value="F:sigma factor antagonist activity"/>
    <property type="evidence" value="ECO:0007669"/>
    <property type="project" value="TreeGrafter"/>
</dbReference>
<comment type="caution">
    <text evidence="4">The sequence shown here is derived from an EMBL/GenBank/DDBJ whole genome shotgun (WGS) entry which is preliminary data.</text>
</comment>
<feature type="domain" description="Protein FecR C-terminal" evidence="3">
    <location>
        <begin position="287"/>
        <end position="355"/>
    </location>
</feature>
<evidence type="ECO:0000259" key="3">
    <source>
        <dbReference type="Pfam" id="PF16344"/>
    </source>
</evidence>
<dbReference type="PANTHER" id="PTHR30273">
    <property type="entry name" value="PERIPLASMIC SIGNAL SENSOR AND SIGMA FACTOR ACTIVATOR FECR-RELATED"/>
    <property type="match status" value="1"/>
</dbReference>
<accession>A0A5D4H6N7</accession>
<dbReference type="InterPro" id="IPR032508">
    <property type="entry name" value="FecR_C"/>
</dbReference>
<dbReference type="Pfam" id="PF16344">
    <property type="entry name" value="FecR_C"/>
    <property type="match status" value="1"/>
</dbReference>
<dbReference type="Gene3D" id="2.60.120.1440">
    <property type="match status" value="1"/>
</dbReference>
<dbReference type="Pfam" id="PF04773">
    <property type="entry name" value="FecR"/>
    <property type="match status" value="1"/>
</dbReference>
<dbReference type="InterPro" id="IPR012373">
    <property type="entry name" value="Ferrdict_sens_TM"/>
</dbReference>
<gene>
    <name evidence="4" type="ORF">FXV77_10920</name>
</gene>
<reference evidence="4 5" key="1">
    <citation type="submission" date="2019-08" db="EMBL/GenBank/DDBJ databases">
        <title>Phlebobacter frassis gen. nov. sp. nov., a new member of family Sphingobacteriaceae isolated from sand fly rearing media.</title>
        <authorList>
            <person name="Kakumanu M.L."/>
            <person name="Marayati B.F."/>
            <person name="Wada-Katsumata A."/>
            <person name="Wasserberg G."/>
            <person name="Schal C."/>
            <person name="Apperson C.S."/>
            <person name="Ponnusamy L."/>
        </authorList>
    </citation>
    <scope>NUCLEOTIDE SEQUENCE [LARGE SCALE GENOMIC DNA]</scope>
    <source>
        <strain evidence="4 5">SSI9</strain>
    </source>
</reference>
<dbReference type="PANTHER" id="PTHR30273:SF2">
    <property type="entry name" value="PROTEIN FECR"/>
    <property type="match status" value="1"/>
</dbReference>
<dbReference type="InterPro" id="IPR006860">
    <property type="entry name" value="FecR"/>
</dbReference>
<dbReference type="AlphaFoldDB" id="A0A5D4H6N7"/>
<feature type="transmembrane region" description="Helical" evidence="1">
    <location>
        <begin position="86"/>
        <end position="107"/>
    </location>
</feature>
<evidence type="ECO:0000313" key="4">
    <source>
        <dbReference type="EMBL" id="TYR35952.1"/>
    </source>
</evidence>
<dbReference type="Gene3D" id="3.55.50.30">
    <property type="match status" value="1"/>
</dbReference>
<keyword evidence="5" id="KW-1185">Reference proteome</keyword>
<dbReference type="PIRSF" id="PIRSF018266">
    <property type="entry name" value="FecR"/>
    <property type="match status" value="1"/>
</dbReference>
<name>A0A5D4H6N7_9SPHI</name>
<sequence length="359" mass="40622">MDRITYLIEKFWQGKATEKERKEMLRYLEQHNPEWRAHMEQAFLAEEPSENDLKVERAAQIFTEIKSVAGIDEEVHLPLIHRIRPLVRIAVAAVVLVLFGWGISMYLKNNEPSHTMVSTIVSMPDTIVHKNMDQEDLIVLLEDGSKASLTSGSSITYVSHFDVNKRDVFLEGEATFEVAKDTLRPFSVWAEGYSTTALGTTFSVSAHHAEMFKVNLFSGKVVVRSSRNSSVTLSDVYLEPGEELRVNPFSGLWAVSGRTSPSMSVAKKKVRPEKREKAPTDAESDLLVFDKTSLGEVFRRVARKYDVRVDLSGVDVGQLSFTGDFQPTDSLHVVVDIICNMNDLIYHKEERTIRIEKNN</sequence>
<dbReference type="EMBL" id="VTAV01000006">
    <property type="protein sequence ID" value="TYR35952.1"/>
    <property type="molecule type" value="Genomic_DNA"/>
</dbReference>
<protein>
    <submittedName>
        <fullName evidence="4">DUF4974 domain-containing protein</fullName>
    </submittedName>
</protein>
<dbReference type="RefSeq" id="WP_148919271.1">
    <property type="nucleotide sequence ID" value="NZ_VTAV01000006.1"/>
</dbReference>
<dbReference type="Proteomes" id="UP000322362">
    <property type="component" value="Unassembled WGS sequence"/>
</dbReference>
<keyword evidence="1" id="KW-1133">Transmembrane helix</keyword>
<evidence type="ECO:0000259" key="2">
    <source>
        <dbReference type="Pfam" id="PF04773"/>
    </source>
</evidence>
<evidence type="ECO:0000313" key="5">
    <source>
        <dbReference type="Proteomes" id="UP000322362"/>
    </source>
</evidence>
<keyword evidence="1" id="KW-0812">Transmembrane</keyword>
<feature type="domain" description="FecR protein" evidence="2">
    <location>
        <begin position="138"/>
        <end position="221"/>
    </location>
</feature>
<keyword evidence="1" id="KW-0472">Membrane</keyword>
<proteinExistence type="predicted"/>
<organism evidence="4 5">
    <name type="scientific">Sphingobacterium phlebotomi</name>
    <dbReference type="NCBI Taxonomy" id="2605433"/>
    <lineage>
        <taxon>Bacteria</taxon>
        <taxon>Pseudomonadati</taxon>
        <taxon>Bacteroidota</taxon>
        <taxon>Sphingobacteriia</taxon>
        <taxon>Sphingobacteriales</taxon>
        <taxon>Sphingobacteriaceae</taxon>
        <taxon>Sphingobacterium</taxon>
    </lineage>
</organism>